<reference evidence="6 7" key="1">
    <citation type="submission" date="2024-01" db="EMBL/GenBank/DDBJ databases">
        <authorList>
            <person name="Botero Cardona J."/>
        </authorList>
    </citation>
    <scope>NUCLEOTIDE SEQUENCE [LARGE SCALE GENOMIC DNA]</scope>
    <source>
        <strain evidence="6 7">LMG 33000</strain>
    </source>
</reference>
<comment type="pathway">
    <text evidence="1">Capsule biogenesis; capsule polysaccharide biosynthesis.</text>
</comment>
<sequence>MSFFKAQHNGQVAYQGVASPLVAFLAPASRQAEEFRSLRTNIEFVGSSLAKFHSILVTSAEVGDGKSTVAANLAATWAKAGKQVLLIDADLRHPNLDKTFYLDNHGGLTTSIAGLKVNGKYDALKMTFVDNLSVITSGPLPPNPVELLESKKMSQLLAWAEDNYDMVIIDSPALDEATDAQILASKVDGVAMVVKMNKTARKSIERALANLKLSGARILGVVERTE</sequence>
<protein>
    <submittedName>
        <fullName evidence="6">Mrp/ApbC/NBP35 family (Mrp)</fullName>
    </submittedName>
</protein>
<keyword evidence="3" id="KW-0067">ATP-binding</keyword>
<keyword evidence="5" id="KW-0270">Exopolysaccharide synthesis</keyword>
<evidence type="ECO:0000313" key="6">
    <source>
        <dbReference type="EMBL" id="CAK8054094.1"/>
    </source>
</evidence>
<organism evidence="6 7">
    <name type="scientific">Eupransor demetentiae</name>
    <dbReference type="NCBI Taxonomy" id="3109584"/>
    <lineage>
        <taxon>Bacteria</taxon>
        <taxon>Bacillati</taxon>
        <taxon>Bacillota</taxon>
        <taxon>Bacilli</taxon>
        <taxon>Lactobacillales</taxon>
        <taxon>Lactobacillaceae</taxon>
        <taxon>Eupransor</taxon>
    </lineage>
</organism>
<dbReference type="InterPro" id="IPR033756">
    <property type="entry name" value="YlxH/NBP35"/>
</dbReference>
<dbReference type="RefSeq" id="WP_349641636.1">
    <property type="nucleotide sequence ID" value="NZ_CAWVOH010000001.1"/>
</dbReference>
<dbReference type="Gene3D" id="3.40.50.300">
    <property type="entry name" value="P-loop containing nucleotide triphosphate hydrolases"/>
    <property type="match status" value="1"/>
</dbReference>
<evidence type="ECO:0000256" key="1">
    <source>
        <dbReference type="ARBA" id="ARBA00005132"/>
    </source>
</evidence>
<keyword evidence="7" id="KW-1185">Reference proteome</keyword>
<keyword evidence="4" id="KW-0972">Capsule biogenesis/degradation</keyword>
<dbReference type="Proteomes" id="UP001314241">
    <property type="component" value="Unassembled WGS sequence"/>
</dbReference>
<keyword evidence="2" id="KW-0547">Nucleotide-binding</keyword>
<evidence type="ECO:0000256" key="4">
    <source>
        <dbReference type="ARBA" id="ARBA00022903"/>
    </source>
</evidence>
<dbReference type="InterPro" id="IPR027417">
    <property type="entry name" value="P-loop_NTPase"/>
</dbReference>
<dbReference type="InterPro" id="IPR050445">
    <property type="entry name" value="Bact_polysacc_biosynth/exp"/>
</dbReference>
<comment type="caution">
    <text evidence="6">The sequence shown here is derived from an EMBL/GenBank/DDBJ whole genome shotgun (WGS) entry which is preliminary data.</text>
</comment>
<dbReference type="InterPro" id="IPR005702">
    <property type="entry name" value="Wzc-like_C"/>
</dbReference>
<dbReference type="PANTHER" id="PTHR32309:SF13">
    <property type="entry name" value="FERRIC ENTEROBACTIN TRANSPORT PROTEIN FEPE"/>
    <property type="match status" value="1"/>
</dbReference>
<evidence type="ECO:0000313" key="7">
    <source>
        <dbReference type="Proteomes" id="UP001314241"/>
    </source>
</evidence>
<evidence type="ECO:0000256" key="2">
    <source>
        <dbReference type="ARBA" id="ARBA00022741"/>
    </source>
</evidence>
<dbReference type="NCBIfam" id="TIGR01007">
    <property type="entry name" value="eps_fam"/>
    <property type="match status" value="1"/>
</dbReference>
<dbReference type="Pfam" id="PF10609">
    <property type="entry name" value="ParA"/>
    <property type="match status" value="1"/>
</dbReference>
<evidence type="ECO:0000256" key="5">
    <source>
        <dbReference type="ARBA" id="ARBA00023169"/>
    </source>
</evidence>
<proteinExistence type="predicted"/>
<name>A0ABP0EP90_9LACO</name>
<dbReference type="PANTHER" id="PTHR32309">
    <property type="entry name" value="TYROSINE-PROTEIN KINASE"/>
    <property type="match status" value="1"/>
</dbReference>
<dbReference type="CDD" id="cd05387">
    <property type="entry name" value="BY-kinase"/>
    <property type="match status" value="1"/>
</dbReference>
<evidence type="ECO:0000256" key="3">
    <source>
        <dbReference type="ARBA" id="ARBA00022840"/>
    </source>
</evidence>
<dbReference type="EMBL" id="CAWVOH010000001">
    <property type="protein sequence ID" value="CAK8054094.1"/>
    <property type="molecule type" value="Genomic_DNA"/>
</dbReference>
<accession>A0ABP0EP90</accession>
<dbReference type="SUPFAM" id="SSF52540">
    <property type="entry name" value="P-loop containing nucleoside triphosphate hydrolases"/>
    <property type="match status" value="1"/>
</dbReference>
<gene>
    <name evidence="6" type="ORF">R54876_GBNLAHCA_00654</name>
</gene>